<protein>
    <submittedName>
        <fullName evidence="1">Uncharacterized protein</fullName>
    </submittedName>
</protein>
<evidence type="ECO:0000313" key="2">
    <source>
        <dbReference type="Proteomes" id="UP001059617"/>
    </source>
</evidence>
<organism evidence="1 2">
    <name type="scientific">Dactylosporangium fulvum</name>
    <dbReference type="NCBI Taxonomy" id="53359"/>
    <lineage>
        <taxon>Bacteria</taxon>
        <taxon>Bacillati</taxon>
        <taxon>Actinomycetota</taxon>
        <taxon>Actinomycetes</taxon>
        <taxon>Micromonosporales</taxon>
        <taxon>Micromonosporaceae</taxon>
        <taxon>Dactylosporangium</taxon>
    </lineage>
</organism>
<keyword evidence="2" id="KW-1185">Reference proteome</keyword>
<dbReference type="InterPro" id="IPR035900">
    <property type="entry name" value="Colicin_E_sf"/>
</dbReference>
<evidence type="ECO:0000313" key="1">
    <source>
        <dbReference type="EMBL" id="UWP82533.1"/>
    </source>
</evidence>
<reference evidence="1" key="2">
    <citation type="submission" date="2022-09" db="EMBL/GenBank/DDBJ databases">
        <title>Biosynthetic gene clusters of Dactylosporangioum fulvum.</title>
        <authorList>
            <person name="Caradec T."/>
        </authorList>
    </citation>
    <scope>NUCLEOTIDE SEQUENCE</scope>
    <source>
        <strain evidence="1">NRRL B-16292</strain>
    </source>
</reference>
<gene>
    <name evidence="1" type="ORF">Dfulv_47110</name>
</gene>
<dbReference type="Proteomes" id="UP001059617">
    <property type="component" value="Chromosome"/>
</dbReference>
<accession>A0ABY5VXV3</accession>
<sequence>MDNDRMELRPELCPPAVGPQRIAELCAAIETIEGLLERGESADAAIAAFNAETGHDYTADNFRTYWTSRDVEDFALEAARPARPKTANVTRDELIEIVRRIKAADDDTDYYVLLLETNVLHPRVANLIFYPPPELADASAETIVDAALSYRPVAL</sequence>
<dbReference type="EMBL" id="CP073720">
    <property type="protein sequence ID" value="UWP82533.1"/>
    <property type="molecule type" value="Genomic_DNA"/>
</dbReference>
<name>A0ABY5VXV3_9ACTN</name>
<dbReference type="RefSeq" id="WP_259860305.1">
    <property type="nucleotide sequence ID" value="NZ_BAAAST010000023.1"/>
</dbReference>
<reference evidence="1" key="1">
    <citation type="submission" date="2021-04" db="EMBL/GenBank/DDBJ databases">
        <authorList>
            <person name="Hartkoorn R.C."/>
            <person name="Beaudoing E."/>
            <person name="Hot D."/>
        </authorList>
    </citation>
    <scope>NUCLEOTIDE SEQUENCE</scope>
    <source>
        <strain evidence="1">NRRL B-16292</strain>
    </source>
</reference>
<proteinExistence type="predicted"/>
<dbReference type="Gene3D" id="1.10.1200.20">
    <property type="entry name" value="Colicin E immunity protein"/>
    <property type="match status" value="1"/>
</dbReference>